<evidence type="ECO:0000256" key="5">
    <source>
        <dbReference type="ARBA" id="ARBA00022801"/>
    </source>
</evidence>
<comment type="caution">
    <text evidence="8">The sequence shown here is derived from an EMBL/GenBank/DDBJ whole genome shotgun (WGS) entry which is preliminary data.</text>
</comment>
<name>A0A5C8Z9M6_9GAMM</name>
<dbReference type="Gene3D" id="3.90.1560.10">
    <property type="entry name" value="ComB-like"/>
    <property type="match status" value="1"/>
</dbReference>
<protein>
    <recommendedName>
        <fullName evidence="4">Probable 2-phosphosulfolactate phosphatase</fullName>
        <ecNumber evidence="3">3.1.3.71</ecNumber>
    </recommendedName>
</protein>
<dbReference type="OrthoDB" id="4913at2"/>
<evidence type="ECO:0000313" key="8">
    <source>
        <dbReference type="EMBL" id="TXR53861.1"/>
    </source>
</evidence>
<dbReference type="EMBL" id="VKAD01000001">
    <property type="protein sequence ID" value="TXR53861.1"/>
    <property type="molecule type" value="Genomic_DNA"/>
</dbReference>
<evidence type="ECO:0000256" key="1">
    <source>
        <dbReference type="ARBA" id="ARBA00001946"/>
    </source>
</evidence>
<evidence type="ECO:0000256" key="3">
    <source>
        <dbReference type="ARBA" id="ARBA00012953"/>
    </source>
</evidence>
<proteinExistence type="inferred from homology"/>
<dbReference type="GO" id="GO:0050532">
    <property type="term" value="F:2-phosphosulfolactate phosphatase activity"/>
    <property type="evidence" value="ECO:0007669"/>
    <property type="project" value="UniProtKB-EC"/>
</dbReference>
<evidence type="ECO:0000313" key="9">
    <source>
        <dbReference type="Proteomes" id="UP000321764"/>
    </source>
</evidence>
<evidence type="ECO:0000256" key="6">
    <source>
        <dbReference type="ARBA" id="ARBA00022842"/>
    </source>
</evidence>
<dbReference type="RefSeq" id="WP_147713260.1">
    <property type="nucleotide sequence ID" value="NZ_VKAD01000001.1"/>
</dbReference>
<dbReference type="PANTHER" id="PTHR37311">
    <property type="entry name" value="2-PHOSPHOSULFOLACTATE PHOSPHATASE-RELATED"/>
    <property type="match status" value="1"/>
</dbReference>
<dbReference type="GO" id="GO:0000287">
    <property type="term" value="F:magnesium ion binding"/>
    <property type="evidence" value="ECO:0007669"/>
    <property type="project" value="InterPro"/>
</dbReference>
<gene>
    <name evidence="8" type="ORF">FME95_04705</name>
</gene>
<dbReference type="EC" id="3.1.3.71" evidence="3"/>
<comment type="catalytic activity">
    <reaction evidence="7">
        <text>(2R)-O-phospho-3-sulfolactate + H2O = (2R)-3-sulfolactate + phosphate</text>
        <dbReference type="Rhea" id="RHEA:23416"/>
        <dbReference type="ChEBI" id="CHEBI:15377"/>
        <dbReference type="ChEBI" id="CHEBI:15597"/>
        <dbReference type="ChEBI" id="CHEBI:43474"/>
        <dbReference type="ChEBI" id="CHEBI:58738"/>
        <dbReference type="EC" id="3.1.3.71"/>
    </reaction>
</comment>
<keyword evidence="9" id="KW-1185">Reference proteome</keyword>
<accession>A0A5C8Z9M6</accession>
<sequence length="249" mass="27621">MKIEIVNFVDGARGAEGIAVVIDVFRAFSVACYCFSKGVSKIYPVGDVDDAYDLVKNIDDGILIGERKGKMLPDFDYGNSPTEIMAANLLGKKVVHTTHAGTQGIVNAVNADEVLTGAFVNAKATAKYIKDRSPDKVTLVKMGLEAKSQSDEDDLCAEYFKMLLKNQPFDETTIVETLRKSPYSQRFFDPDKPWCPSSDFDLCLDVNRFSFALRSVRDETGNLNLEKVNVQVTIPFGEEEKAKDVMHQL</sequence>
<keyword evidence="5" id="KW-0378">Hydrolase</keyword>
<evidence type="ECO:0000256" key="2">
    <source>
        <dbReference type="ARBA" id="ARBA00009997"/>
    </source>
</evidence>
<organism evidence="8 9">
    <name type="scientific">Reinekea thalattae</name>
    <dbReference type="NCBI Taxonomy" id="2593301"/>
    <lineage>
        <taxon>Bacteria</taxon>
        <taxon>Pseudomonadati</taxon>
        <taxon>Pseudomonadota</taxon>
        <taxon>Gammaproteobacteria</taxon>
        <taxon>Oceanospirillales</taxon>
        <taxon>Saccharospirillaceae</taxon>
        <taxon>Reinekea</taxon>
    </lineage>
</organism>
<dbReference type="GO" id="GO:0050545">
    <property type="term" value="F:sulfopyruvate decarboxylase activity"/>
    <property type="evidence" value="ECO:0007669"/>
    <property type="project" value="TreeGrafter"/>
</dbReference>
<dbReference type="Proteomes" id="UP000321764">
    <property type="component" value="Unassembled WGS sequence"/>
</dbReference>
<evidence type="ECO:0000256" key="7">
    <source>
        <dbReference type="ARBA" id="ARBA00033711"/>
    </source>
</evidence>
<comment type="similarity">
    <text evidence="2">Belongs to the ComB family.</text>
</comment>
<comment type="cofactor">
    <cofactor evidence="1">
        <name>Mg(2+)</name>
        <dbReference type="ChEBI" id="CHEBI:18420"/>
    </cofactor>
</comment>
<dbReference type="AlphaFoldDB" id="A0A5C8Z9M6"/>
<dbReference type="PANTHER" id="PTHR37311:SF1">
    <property type="entry name" value="2-PHOSPHOSULFOLACTATE PHOSPHATASE-RELATED"/>
    <property type="match status" value="1"/>
</dbReference>
<dbReference type="SUPFAM" id="SSF142823">
    <property type="entry name" value="ComB-like"/>
    <property type="match status" value="1"/>
</dbReference>
<reference evidence="8 9" key="1">
    <citation type="submission" date="2019-07" db="EMBL/GenBank/DDBJ databases">
        <title>Reinekea sp. strain SSH23 genome sequencing and assembly.</title>
        <authorList>
            <person name="Kim I."/>
        </authorList>
    </citation>
    <scope>NUCLEOTIDE SEQUENCE [LARGE SCALE GENOMIC DNA]</scope>
    <source>
        <strain evidence="8 9">SSH23</strain>
    </source>
</reference>
<evidence type="ECO:0000256" key="4">
    <source>
        <dbReference type="ARBA" id="ARBA00021948"/>
    </source>
</evidence>
<dbReference type="Pfam" id="PF04029">
    <property type="entry name" value="2-ph_phosp"/>
    <property type="match status" value="1"/>
</dbReference>
<dbReference type="InterPro" id="IPR036702">
    <property type="entry name" value="ComB-like_sf"/>
</dbReference>
<dbReference type="InterPro" id="IPR005238">
    <property type="entry name" value="ComB-like"/>
</dbReference>
<keyword evidence="6" id="KW-0460">Magnesium</keyword>